<dbReference type="InterPro" id="IPR051533">
    <property type="entry name" value="WaaL-like"/>
</dbReference>
<feature type="transmembrane region" description="Helical" evidence="5">
    <location>
        <begin position="315"/>
        <end position="342"/>
    </location>
</feature>
<evidence type="ECO:0000313" key="7">
    <source>
        <dbReference type="EMBL" id="CAI8785333.1"/>
    </source>
</evidence>
<evidence type="ECO:0000256" key="2">
    <source>
        <dbReference type="ARBA" id="ARBA00022692"/>
    </source>
</evidence>
<keyword evidence="3 5" id="KW-1133">Transmembrane helix</keyword>
<comment type="subcellular location">
    <subcellularLocation>
        <location evidence="1">Membrane</location>
        <topology evidence="1">Multi-pass membrane protein</topology>
    </subcellularLocation>
</comment>
<feature type="transmembrane region" description="Helical" evidence="5">
    <location>
        <begin position="235"/>
        <end position="252"/>
    </location>
</feature>
<dbReference type="RefSeq" id="WP_317963775.1">
    <property type="nucleotide sequence ID" value="NZ_OX458333.1"/>
</dbReference>
<feature type="transmembrane region" description="Helical" evidence="5">
    <location>
        <begin position="17"/>
        <end position="40"/>
    </location>
</feature>
<protein>
    <recommendedName>
        <fullName evidence="6">O-antigen ligase-related domain-containing protein</fullName>
    </recommendedName>
</protein>
<evidence type="ECO:0000256" key="4">
    <source>
        <dbReference type="ARBA" id="ARBA00023136"/>
    </source>
</evidence>
<proteinExistence type="predicted"/>
<feature type="transmembrane region" description="Helical" evidence="5">
    <location>
        <begin position="46"/>
        <end position="66"/>
    </location>
</feature>
<feature type="transmembrane region" description="Helical" evidence="5">
    <location>
        <begin position="349"/>
        <end position="367"/>
    </location>
</feature>
<evidence type="ECO:0000256" key="1">
    <source>
        <dbReference type="ARBA" id="ARBA00004141"/>
    </source>
</evidence>
<feature type="transmembrane region" description="Helical" evidence="5">
    <location>
        <begin position="105"/>
        <end position="124"/>
    </location>
</feature>
<keyword evidence="8" id="KW-1185">Reference proteome</keyword>
<organism evidence="7 8">
    <name type="scientific">Methylocaldum szegediense</name>
    <dbReference type="NCBI Taxonomy" id="73780"/>
    <lineage>
        <taxon>Bacteria</taxon>
        <taxon>Pseudomonadati</taxon>
        <taxon>Pseudomonadota</taxon>
        <taxon>Gammaproteobacteria</taxon>
        <taxon>Methylococcales</taxon>
        <taxon>Methylococcaceae</taxon>
        <taxon>Methylocaldum</taxon>
    </lineage>
</organism>
<name>A0ABM9HZB1_9GAMM</name>
<keyword evidence="2 5" id="KW-0812">Transmembrane</keyword>
<sequence length="424" mass="47130">MTVVNALSKQPDRPRSWVSIIFGLWCGTLYSVVIGSKLLLPGEGESTSQIAALVAAIVWPLGYFLFSRNRSVAARIRGDFLAALYVFSLFCLLSCFNSPIALKSIAYTGLTLVGVWIAVQFIFRMEARQFETGLKIYALINIPVLVSFAAYDYVPGVRLGLGKDILNPNAIAMVSFSAALSTMAFRNWLTRYALMAPVFVILYLTGSRASTVATLIGLSIIAYERTRLSTWKTKVFMFLTLSVALSAILFNWETVWSSVKDFLQLESRDRGFESGASGRTVVWNATWELFWDNPVLGIGFRAHEVLLGISSHNGYLAMLAEIGLIGFVAVIYIILIGVFLLWRKVRHTELTFSHSILFGLSCGYLFLAMFERFLINVGNPTSLLFLIATLMSAKVTSRQRISLVRHANVSIRQPGLKGLKYTSM</sequence>
<evidence type="ECO:0000256" key="5">
    <source>
        <dbReference type="SAM" id="Phobius"/>
    </source>
</evidence>
<dbReference type="PANTHER" id="PTHR37422:SF17">
    <property type="entry name" value="O-ANTIGEN LIGASE"/>
    <property type="match status" value="1"/>
</dbReference>
<feature type="transmembrane region" description="Helical" evidence="5">
    <location>
        <begin position="192"/>
        <end position="223"/>
    </location>
</feature>
<evidence type="ECO:0000313" key="8">
    <source>
        <dbReference type="Proteomes" id="UP001162030"/>
    </source>
</evidence>
<dbReference type="InterPro" id="IPR007016">
    <property type="entry name" value="O-antigen_ligase-rel_domated"/>
</dbReference>
<dbReference type="Proteomes" id="UP001162030">
    <property type="component" value="Chromosome"/>
</dbReference>
<keyword evidence="4 5" id="KW-0472">Membrane</keyword>
<evidence type="ECO:0000259" key="6">
    <source>
        <dbReference type="Pfam" id="PF04932"/>
    </source>
</evidence>
<evidence type="ECO:0000256" key="3">
    <source>
        <dbReference type="ARBA" id="ARBA00022989"/>
    </source>
</evidence>
<feature type="transmembrane region" description="Helical" evidence="5">
    <location>
        <begin position="78"/>
        <end position="99"/>
    </location>
</feature>
<accession>A0ABM9HZB1</accession>
<feature type="transmembrane region" description="Helical" evidence="5">
    <location>
        <begin position="136"/>
        <end position="154"/>
    </location>
</feature>
<dbReference type="Pfam" id="PF04932">
    <property type="entry name" value="Wzy_C"/>
    <property type="match status" value="1"/>
</dbReference>
<feature type="domain" description="O-antigen ligase-related" evidence="6">
    <location>
        <begin position="195"/>
        <end position="330"/>
    </location>
</feature>
<dbReference type="PANTHER" id="PTHR37422">
    <property type="entry name" value="TEICHURONIC ACID BIOSYNTHESIS PROTEIN TUAE"/>
    <property type="match status" value="1"/>
</dbReference>
<reference evidence="7 8" key="1">
    <citation type="submission" date="2023-03" db="EMBL/GenBank/DDBJ databases">
        <authorList>
            <person name="Pearce D."/>
        </authorList>
    </citation>
    <scope>NUCLEOTIDE SEQUENCE [LARGE SCALE GENOMIC DNA]</scope>
    <source>
        <strain evidence="7">Msz</strain>
    </source>
</reference>
<dbReference type="EMBL" id="OX458333">
    <property type="protein sequence ID" value="CAI8785333.1"/>
    <property type="molecule type" value="Genomic_DNA"/>
</dbReference>
<gene>
    <name evidence="7" type="ORF">MSZNOR_1300</name>
</gene>